<dbReference type="EMBL" id="ML977149">
    <property type="protein sequence ID" value="KAF1988295.1"/>
    <property type="molecule type" value="Genomic_DNA"/>
</dbReference>
<evidence type="ECO:0000313" key="1">
    <source>
        <dbReference type="EMBL" id="KAF1988295.1"/>
    </source>
</evidence>
<dbReference type="OrthoDB" id="2107880at2759"/>
<organism evidence="1 2">
    <name type="scientific">Aulographum hederae CBS 113979</name>
    <dbReference type="NCBI Taxonomy" id="1176131"/>
    <lineage>
        <taxon>Eukaryota</taxon>
        <taxon>Fungi</taxon>
        <taxon>Dikarya</taxon>
        <taxon>Ascomycota</taxon>
        <taxon>Pezizomycotina</taxon>
        <taxon>Dothideomycetes</taxon>
        <taxon>Pleosporomycetidae</taxon>
        <taxon>Aulographales</taxon>
        <taxon>Aulographaceae</taxon>
    </lineage>
</organism>
<dbReference type="Pfam" id="PF20180">
    <property type="entry name" value="UQCC2_CBP6"/>
    <property type="match status" value="1"/>
</dbReference>
<dbReference type="PANTHER" id="PTHR28250">
    <property type="entry name" value="CYTOCHROME B PRE-MRNA-PROCESSING PROTEIN 6"/>
    <property type="match status" value="1"/>
</dbReference>
<dbReference type="AlphaFoldDB" id="A0A6G1H566"/>
<name>A0A6G1H566_9PEZI</name>
<reference evidence="1" key="1">
    <citation type="journal article" date="2020" name="Stud. Mycol.">
        <title>101 Dothideomycetes genomes: a test case for predicting lifestyles and emergence of pathogens.</title>
        <authorList>
            <person name="Haridas S."/>
            <person name="Albert R."/>
            <person name="Binder M."/>
            <person name="Bloem J."/>
            <person name="Labutti K."/>
            <person name="Salamov A."/>
            <person name="Andreopoulos B."/>
            <person name="Baker S."/>
            <person name="Barry K."/>
            <person name="Bills G."/>
            <person name="Bluhm B."/>
            <person name="Cannon C."/>
            <person name="Castanera R."/>
            <person name="Culley D."/>
            <person name="Daum C."/>
            <person name="Ezra D."/>
            <person name="Gonzalez J."/>
            <person name="Henrissat B."/>
            <person name="Kuo A."/>
            <person name="Liang C."/>
            <person name="Lipzen A."/>
            <person name="Lutzoni F."/>
            <person name="Magnuson J."/>
            <person name="Mondo S."/>
            <person name="Nolan M."/>
            <person name="Ohm R."/>
            <person name="Pangilinan J."/>
            <person name="Park H.-J."/>
            <person name="Ramirez L."/>
            <person name="Alfaro M."/>
            <person name="Sun H."/>
            <person name="Tritt A."/>
            <person name="Yoshinaga Y."/>
            <person name="Zwiers L.-H."/>
            <person name="Turgeon B."/>
            <person name="Goodwin S."/>
            <person name="Spatafora J."/>
            <person name="Crous P."/>
            <person name="Grigoriev I."/>
        </authorList>
    </citation>
    <scope>NUCLEOTIDE SEQUENCE</scope>
    <source>
        <strain evidence="1">CBS 113979</strain>
    </source>
</reference>
<dbReference type="Proteomes" id="UP000800041">
    <property type="component" value="Unassembled WGS sequence"/>
</dbReference>
<dbReference type="PANTHER" id="PTHR28250:SF1">
    <property type="entry name" value="CYTOCHROME B PRE-MRNA-PROCESSING PROTEIN 6"/>
    <property type="match status" value="1"/>
</dbReference>
<sequence length="121" mass="14466">MVKAPISSSTLSRHYKRIISTWPPDLVRPITYKEKIESHRLKLTGPEVSPQLRVADLRNVNALYSLLDNRYAKQYPLSEYYLEPQSNPNHYKEIIEEFDNAPKRSSFERWIGQWKRMIRFQ</sequence>
<gene>
    <name evidence="1" type="ORF">K402DRAFT_452993</name>
</gene>
<dbReference type="GO" id="GO:0061671">
    <property type="term" value="C:Cbp3p-Cbp6 complex"/>
    <property type="evidence" value="ECO:0007669"/>
    <property type="project" value="InterPro"/>
</dbReference>
<proteinExistence type="predicted"/>
<evidence type="ECO:0000313" key="2">
    <source>
        <dbReference type="Proteomes" id="UP000800041"/>
    </source>
</evidence>
<dbReference type="GO" id="GO:0043022">
    <property type="term" value="F:ribosome binding"/>
    <property type="evidence" value="ECO:0007669"/>
    <property type="project" value="InterPro"/>
</dbReference>
<dbReference type="GO" id="GO:0034551">
    <property type="term" value="P:mitochondrial respiratory chain complex III assembly"/>
    <property type="evidence" value="ECO:0007669"/>
    <property type="project" value="TreeGrafter"/>
</dbReference>
<dbReference type="InterPro" id="IPR037653">
    <property type="entry name" value="Cbp6"/>
</dbReference>
<accession>A0A6G1H566</accession>
<keyword evidence="2" id="KW-1185">Reference proteome</keyword>
<protein>
    <submittedName>
        <fullName evidence="1">Uncharacterized protein</fullName>
    </submittedName>
</protein>